<feature type="transmembrane region" description="Helical" evidence="2">
    <location>
        <begin position="95"/>
        <end position="113"/>
    </location>
</feature>
<dbReference type="InterPro" id="IPR036457">
    <property type="entry name" value="PPM-type-like_dom_sf"/>
</dbReference>
<comment type="caution">
    <text evidence="5">The sequence shown here is derived from an EMBL/GenBank/DDBJ whole genome shotgun (WGS) entry which is preliminary data.</text>
</comment>
<dbReference type="Gene3D" id="6.10.340.10">
    <property type="match status" value="1"/>
</dbReference>
<reference evidence="5" key="1">
    <citation type="submission" date="2019-03" db="EMBL/GenBank/DDBJ databases">
        <title>Lake Tanganyika Metagenome-Assembled Genomes (MAGs).</title>
        <authorList>
            <person name="Tran P."/>
        </authorList>
    </citation>
    <scope>NUCLEOTIDE SEQUENCE</scope>
    <source>
        <strain evidence="5">M_DeepCast_400m_m2_100</strain>
    </source>
</reference>
<dbReference type="PROSITE" id="PS50885">
    <property type="entry name" value="HAMP"/>
    <property type="match status" value="1"/>
</dbReference>
<evidence type="ECO:0000313" key="6">
    <source>
        <dbReference type="Proteomes" id="UP000748308"/>
    </source>
</evidence>
<dbReference type="SUPFAM" id="SSF158472">
    <property type="entry name" value="HAMP domain-like"/>
    <property type="match status" value="1"/>
</dbReference>
<evidence type="ECO:0000259" key="3">
    <source>
        <dbReference type="PROSITE" id="PS50885"/>
    </source>
</evidence>
<dbReference type="Pfam" id="PF07228">
    <property type="entry name" value="SpoIIE"/>
    <property type="match status" value="1"/>
</dbReference>
<organism evidence="5 6">
    <name type="scientific">Eiseniibacteriota bacterium</name>
    <dbReference type="NCBI Taxonomy" id="2212470"/>
    <lineage>
        <taxon>Bacteria</taxon>
        <taxon>Candidatus Eiseniibacteriota</taxon>
    </lineage>
</organism>
<evidence type="ECO:0000259" key="4">
    <source>
        <dbReference type="PROSITE" id="PS51746"/>
    </source>
</evidence>
<dbReference type="GO" id="GO:0016020">
    <property type="term" value="C:membrane"/>
    <property type="evidence" value="ECO:0007669"/>
    <property type="project" value="InterPro"/>
</dbReference>
<evidence type="ECO:0000256" key="1">
    <source>
        <dbReference type="ARBA" id="ARBA00022801"/>
    </source>
</evidence>
<gene>
    <name evidence="5" type="ORF">FJY75_05255</name>
</gene>
<keyword evidence="2" id="KW-0472">Membrane</keyword>
<dbReference type="InterPro" id="IPR003660">
    <property type="entry name" value="HAMP_dom"/>
</dbReference>
<dbReference type="AlphaFoldDB" id="A0A937XA26"/>
<dbReference type="EMBL" id="VGIY01000095">
    <property type="protein sequence ID" value="MBM3317239.1"/>
    <property type="molecule type" value="Genomic_DNA"/>
</dbReference>
<name>A0A937XA26_UNCEI</name>
<keyword evidence="1" id="KW-0378">Hydrolase</keyword>
<dbReference type="SMART" id="SM00304">
    <property type="entry name" value="HAMP"/>
    <property type="match status" value="1"/>
</dbReference>
<feature type="domain" description="PPM-type phosphatase" evidence="4">
    <location>
        <begin position="210"/>
        <end position="424"/>
    </location>
</feature>
<dbReference type="CDD" id="cd06225">
    <property type="entry name" value="HAMP"/>
    <property type="match status" value="1"/>
</dbReference>
<accession>A0A937XA26</accession>
<feature type="domain" description="HAMP" evidence="3">
    <location>
        <begin position="126"/>
        <end position="178"/>
    </location>
</feature>
<dbReference type="InterPro" id="IPR052016">
    <property type="entry name" value="Bact_Sigma-Reg"/>
</dbReference>
<evidence type="ECO:0000313" key="5">
    <source>
        <dbReference type="EMBL" id="MBM3317239.1"/>
    </source>
</evidence>
<sequence>ETLLAEGARIEERMHWSLSLDPGARRTQVTLATDTLAAFGPAGSRVSSYKVSYGMVAAQEWTADRSWQEIHLAVLGLSAIRDLILPMPRVSENPLALLPVVILFSAALLFVLVETAALYSVVRTGRAIGESVSALRGGAERLQQGELAYRLPIRGSDELADLGASFNDMARGLEQGRAHALERERLEGELALARRIQERLLPAEPPLMPGCRLAGMSLPARHVGGDYYDFIRLPGERLLFVLADVSGKGAPAALLMSSVRAALHNLPTGRERPAEIVARLNAFILSSTSESEFVTLFLGLLDGCDGKLTYVNAGHEQPYILRAGGGLEQLQGGGLILGVFAQAAYTDAAAHLAPGDTLFLYTDGLSDAVNPEGEMFEEERVRGVLQGSTGIPAPRLLEAVLAAVTTFADGAEAADDITLVAVEREAEAPVSRSRA</sequence>
<proteinExistence type="predicted"/>
<dbReference type="PANTHER" id="PTHR43156:SF2">
    <property type="entry name" value="STAGE II SPORULATION PROTEIN E"/>
    <property type="match status" value="1"/>
</dbReference>
<dbReference type="PANTHER" id="PTHR43156">
    <property type="entry name" value="STAGE II SPORULATION PROTEIN E-RELATED"/>
    <property type="match status" value="1"/>
</dbReference>
<protein>
    <submittedName>
        <fullName evidence="5">SpoIIE family protein phosphatase</fullName>
    </submittedName>
</protein>
<dbReference type="Proteomes" id="UP000748308">
    <property type="component" value="Unassembled WGS sequence"/>
</dbReference>
<keyword evidence="2" id="KW-1133">Transmembrane helix</keyword>
<dbReference type="GO" id="GO:0016791">
    <property type="term" value="F:phosphatase activity"/>
    <property type="evidence" value="ECO:0007669"/>
    <property type="project" value="TreeGrafter"/>
</dbReference>
<dbReference type="SMART" id="SM00331">
    <property type="entry name" value="PP2C_SIG"/>
    <property type="match status" value="1"/>
</dbReference>
<dbReference type="Pfam" id="PF00672">
    <property type="entry name" value="HAMP"/>
    <property type="match status" value="1"/>
</dbReference>
<dbReference type="InterPro" id="IPR001932">
    <property type="entry name" value="PPM-type_phosphatase-like_dom"/>
</dbReference>
<dbReference type="Gene3D" id="3.60.40.10">
    <property type="entry name" value="PPM-type phosphatase domain"/>
    <property type="match status" value="1"/>
</dbReference>
<feature type="non-terminal residue" evidence="5">
    <location>
        <position position="1"/>
    </location>
</feature>
<dbReference type="PROSITE" id="PS51746">
    <property type="entry name" value="PPM_2"/>
    <property type="match status" value="1"/>
</dbReference>
<dbReference type="GO" id="GO:0007165">
    <property type="term" value="P:signal transduction"/>
    <property type="evidence" value="ECO:0007669"/>
    <property type="project" value="InterPro"/>
</dbReference>
<keyword evidence="2" id="KW-0812">Transmembrane</keyword>
<dbReference type="SUPFAM" id="SSF81606">
    <property type="entry name" value="PP2C-like"/>
    <property type="match status" value="1"/>
</dbReference>
<evidence type="ECO:0000256" key="2">
    <source>
        <dbReference type="SAM" id="Phobius"/>
    </source>
</evidence>